<dbReference type="PANTHER" id="PTHR12815:SF47">
    <property type="entry name" value="TRANSLOCATION AND ASSEMBLY MODULE SUBUNIT TAMA"/>
    <property type="match status" value="1"/>
</dbReference>
<dbReference type="Gene3D" id="3.10.20.310">
    <property type="entry name" value="membrane protein fhac"/>
    <property type="match status" value="5"/>
</dbReference>
<organism evidence="7 8">
    <name type="scientific">Candidatus Merdimorpha stercoravium</name>
    <dbReference type="NCBI Taxonomy" id="2840863"/>
    <lineage>
        <taxon>Bacteria</taxon>
        <taxon>Pseudomonadati</taxon>
        <taxon>Bacteroidota</taxon>
        <taxon>Flavobacteriia</taxon>
        <taxon>Flavobacteriales</taxon>
        <taxon>Candidatus Merdimorpha</taxon>
    </lineage>
</organism>
<accession>A0A9D1HBY9</accession>
<evidence type="ECO:0000256" key="5">
    <source>
        <dbReference type="ARBA" id="ARBA00023237"/>
    </source>
</evidence>
<comment type="caution">
    <text evidence="7">The sequence shown here is derived from an EMBL/GenBank/DDBJ whole genome shotgun (WGS) entry which is preliminary data.</text>
</comment>
<feature type="domain" description="POTRA" evidence="6">
    <location>
        <begin position="2"/>
        <end position="76"/>
    </location>
</feature>
<dbReference type="AlphaFoldDB" id="A0A9D1HBY9"/>
<keyword evidence="5" id="KW-0998">Cell outer membrane</keyword>
<feature type="non-terminal residue" evidence="7">
    <location>
        <position position="502"/>
    </location>
</feature>
<evidence type="ECO:0000256" key="3">
    <source>
        <dbReference type="ARBA" id="ARBA00022729"/>
    </source>
</evidence>
<keyword evidence="2" id="KW-0812">Transmembrane</keyword>
<feature type="domain" description="POTRA" evidence="6">
    <location>
        <begin position="160"/>
        <end position="248"/>
    </location>
</feature>
<proteinExistence type="predicted"/>
<keyword evidence="4" id="KW-0472">Membrane</keyword>
<evidence type="ECO:0000313" key="8">
    <source>
        <dbReference type="Proteomes" id="UP000824161"/>
    </source>
</evidence>
<dbReference type="Gene3D" id="2.40.160.50">
    <property type="entry name" value="membrane protein fhac: a member of the omp85/tpsb transporter family"/>
    <property type="match status" value="1"/>
</dbReference>
<dbReference type="PANTHER" id="PTHR12815">
    <property type="entry name" value="SORTING AND ASSEMBLY MACHINERY SAMM50 PROTEIN FAMILY MEMBER"/>
    <property type="match status" value="1"/>
</dbReference>
<reference evidence="7" key="1">
    <citation type="submission" date="2020-10" db="EMBL/GenBank/DDBJ databases">
        <authorList>
            <person name="Gilroy R."/>
        </authorList>
    </citation>
    <scope>NUCLEOTIDE SEQUENCE</scope>
    <source>
        <strain evidence="7">1383</strain>
    </source>
</reference>
<evidence type="ECO:0000256" key="2">
    <source>
        <dbReference type="ARBA" id="ARBA00022692"/>
    </source>
</evidence>
<dbReference type="EMBL" id="DVLY01000177">
    <property type="protein sequence ID" value="HIT98565.1"/>
    <property type="molecule type" value="Genomic_DNA"/>
</dbReference>
<dbReference type="InterPro" id="IPR039910">
    <property type="entry name" value="D15-like"/>
</dbReference>
<dbReference type="Pfam" id="PF07244">
    <property type="entry name" value="POTRA"/>
    <property type="match status" value="5"/>
</dbReference>
<evidence type="ECO:0000313" key="7">
    <source>
        <dbReference type="EMBL" id="HIT98565.1"/>
    </source>
</evidence>
<evidence type="ECO:0000256" key="1">
    <source>
        <dbReference type="ARBA" id="ARBA00004370"/>
    </source>
</evidence>
<dbReference type="InterPro" id="IPR034746">
    <property type="entry name" value="POTRA"/>
</dbReference>
<name>A0A9D1HBY9_9FLAO</name>
<dbReference type="InterPro" id="IPR010827">
    <property type="entry name" value="BamA/TamA_POTRA"/>
</dbReference>
<reference evidence="7" key="2">
    <citation type="journal article" date="2021" name="PeerJ">
        <title>Extensive microbial diversity within the chicken gut microbiome revealed by metagenomics and culture.</title>
        <authorList>
            <person name="Gilroy R."/>
            <person name="Ravi A."/>
            <person name="Getino M."/>
            <person name="Pursley I."/>
            <person name="Horton D.L."/>
            <person name="Alikhan N.F."/>
            <person name="Baker D."/>
            <person name="Gharbi K."/>
            <person name="Hall N."/>
            <person name="Watson M."/>
            <person name="Adriaenssens E.M."/>
            <person name="Foster-Nyarko E."/>
            <person name="Jarju S."/>
            <person name="Secka A."/>
            <person name="Antonio M."/>
            <person name="Oren A."/>
            <person name="Chaudhuri R.R."/>
            <person name="La Ragione R."/>
            <person name="Hildebrand F."/>
            <person name="Pallen M.J."/>
        </authorList>
    </citation>
    <scope>NUCLEOTIDE SEQUENCE</scope>
    <source>
        <strain evidence="7">1383</strain>
    </source>
</reference>
<keyword evidence="3" id="KW-0732">Signal</keyword>
<evidence type="ECO:0000256" key="4">
    <source>
        <dbReference type="ARBA" id="ARBA00023136"/>
    </source>
</evidence>
<evidence type="ECO:0000259" key="6">
    <source>
        <dbReference type="PROSITE" id="PS51779"/>
    </source>
</evidence>
<comment type="subcellular location">
    <subcellularLocation>
        <location evidence="1">Membrane</location>
    </subcellularLocation>
</comment>
<feature type="domain" description="POTRA" evidence="6">
    <location>
        <begin position="251"/>
        <end position="334"/>
    </location>
</feature>
<dbReference type="GO" id="GO:0019867">
    <property type="term" value="C:outer membrane"/>
    <property type="evidence" value="ECO:0007669"/>
    <property type="project" value="InterPro"/>
</dbReference>
<dbReference type="PROSITE" id="PS51779">
    <property type="entry name" value="POTRA"/>
    <property type="match status" value="4"/>
</dbReference>
<sequence length="502" mass="56971">MYTIAGVTVRGNSLYSSQIIVHETGLVEGSQVRIPGEQISSAIRRLWKHGLFDNVEIYVDRVEGDKVYLDIEVQERTPITRLQYVGVSRTMQEDLAKDLTLNANQKVSEDLIQSVKNYIEKRYVKRGFLSAKVTVEVTPDTLRENGGVHMKVILDKGERVRINSINFQGNQVLTADQLRKAMKDTKQIKHLNIFKQSKLVEDKYEDDLKNIVEKYKTLGYRDARVVGDTITWNKGDNTLDINIAIDEGNKYHYRSIKFLGNSKFSTEQLKTILGIKEGDVYNGELLAKRISGSKDGRDIQSLYMDNGYLFAQIMPVEVSADRDSIDLEIRIIEYDKAYINRVTVKGNTRTFDEIIYRELTTKPGDLFSKTAIMQSQQRIGALGFFDGENIGIDPKPNLSTGTVDIDYTVVEKNSSQIELQGGWGGGMFIGTVGLSFNNFSTRNLFNKKAWKPLPMGQGQTFSLRFQAAQGYTSYQMSFMEPWIGGRRPLSITTSFYYTKQEA</sequence>
<gene>
    <name evidence="7" type="ORF">IAC44_06995</name>
</gene>
<protein>
    <submittedName>
        <fullName evidence="7">Outer membrane protein assembly factor BamA</fullName>
    </submittedName>
</protein>
<feature type="domain" description="POTRA" evidence="6">
    <location>
        <begin position="337"/>
        <end position="412"/>
    </location>
</feature>
<dbReference type="Proteomes" id="UP000824161">
    <property type="component" value="Unassembled WGS sequence"/>
</dbReference>